<sequence length="370" mass="39995">MKVIIALLSVVGSASAFTPLRSHSSLRARAVTRMSEELAAEEPAAKEPVAETVPEEPAAPSGEGRALVVQNKGGGHGELGYHLCLTLADKYGLEVTMVHDGGPDAKTGKEPWDSYKNLEAAGVEIVWADLGAGMPSLTGEFEFVFDNWSKDADLAKPYVEAAKSWGVSNYVFVSSAGMYSGKGSLKESDDVKETGQRAVEKMLADQGLPWTSFRPQYIYGPYTNKRDYLDFFFNRAARNMPIPCPEGGEQGLCCTNAEDVAALLATPVANPAAVGEVFNCGTNEIVTYNKLIAMVGDCTGTKPEISYVDKDKAKELKFPFRPNPEGFYVDVSKAKKTLGWSPTHSLAEDLTEYYDGFKKLKLGEGEFAGP</sequence>
<dbReference type="InterPro" id="IPR001509">
    <property type="entry name" value="Epimerase_deHydtase"/>
</dbReference>
<feature type="chain" id="PRO_5030801627" description="NAD-dependent epimerase/dehydratase domain-containing protein" evidence="2">
    <location>
        <begin position="17"/>
        <end position="370"/>
    </location>
</feature>
<organism evidence="4">
    <name type="scientific">Florenciella parvula</name>
    <dbReference type="NCBI Taxonomy" id="236787"/>
    <lineage>
        <taxon>Eukaryota</taxon>
        <taxon>Sar</taxon>
        <taxon>Stramenopiles</taxon>
        <taxon>Ochrophyta</taxon>
        <taxon>Dictyochophyceae</taxon>
        <taxon>Florenciellales</taxon>
        <taxon>Florenciella</taxon>
    </lineage>
</organism>
<protein>
    <recommendedName>
        <fullName evidence="3">NAD-dependent epimerase/dehydratase domain-containing protein</fullName>
    </recommendedName>
</protein>
<accession>A0A7S2G0W8</accession>
<reference evidence="4" key="1">
    <citation type="submission" date="2021-01" db="EMBL/GenBank/DDBJ databases">
        <authorList>
            <person name="Corre E."/>
            <person name="Pelletier E."/>
            <person name="Niang G."/>
            <person name="Scheremetjew M."/>
            <person name="Finn R."/>
            <person name="Kale V."/>
            <person name="Holt S."/>
            <person name="Cochrane G."/>
            <person name="Meng A."/>
            <person name="Brown T."/>
            <person name="Cohen L."/>
        </authorList>
    </citation>
    <scope>NUCLEOTIDE SEQUENCE</scope>
    <source>
        <strain evidence="4">RCC1693</strain>
    </source>
</reference>
<feature type="domain" description="NAD-dependent epimerase/dehydratase" evidence="3">
    <location>
        <begin position="148"/>
        <end position="281"/>
    </location>
</feature>
<dbReference type="InterPro" id="IPR036291">
    <property type="entry name" value="NAD(P)-bd_dom_sf"/>
</dbReference>
<dbReference type="PANTHER" id="PTHR43245">
    <property type="entry name" value="BIFUNCTIONAL POLYMYXIN RESISTANCE PROTEIN ARNA"/>
    <property type="match status" value="1"/>
</dbReference>
<dbReference type="AlphaFoldDB" id="A0A7S2G0W8"/>
<evidence type="ECO:0000259" key="3">
    <source>
        <dbReference type="Pfam" id="PF01370"/>
    </source>
</evidence>
<feature type="compositionally biased region" description="Low complexity" evidence="1">
    <location>
        <begin position="50"/>
        <end position="60"/>
    </location>
</feature>
<dbReference type="InterPro" id="IPR050177">
    <property type="entry name" value="Lipid_A_modif_metabolic_enz"/>
</dbReference>
<dbReference type="SUPFAM" id="SSF51735">
    <property type="entry name" value="NAD(P)-binding Rossmann-fold domains"/>
    <property type="match status" value="1"/>
</dbReference>
<keyword evidence="2" id="KW-0732">Signal</keyword>
<name>A0A7S2G0W8_9STRA</name>
<gene>
    <name evidence="4" type="ORF">FPAR1323_LOCUS10735</name>
</gene>
<evidence type="ECO:0000313" key="4">
    <source>
        <dbReference type="EMBL" id="CAD9424175.1"/>
    </source>
</evidence>
<feature type="signal peptide" evidence="2">
    <location>
        <begin position="1"/>
        <end position="16"/>
    </location>
</feature>
<dbReference type="Pfam" id="PF01370">
    <property type="entry name" value="Epimerase"/>
    <property type="match status" value="1"/>
</dbReference>
<dbReference type="Gene3D" id="3.40.50.720">
    <property type="entry name" value="NAD(P)-binding Rossmann-like Domain"/>
    <property type="match status" value="1"/>
</dbReference>
<evidence type="ECO:0000256" key="2">
    <source>
        <dbReference type="SAM" id="SignalP"/>
    </source>
</evidence>
<proteinExistence type="predicted"/>
<evidence type="ECO:0000256" key="1">
    <source>
        <dbReference type="SAM" id="MobiDB-lite"/>
    </source>
</evidence>
<dbReference type="EMBL" id="HBGT01020440">
    <property type="protein sequence ID" value="CAD9424175.1"/>
    <property type="molecule type" value="Transcribed_RNA"/>
</dbReference>
<feature type="region of interest" description="Disordered" evidence="1">
    <location>
        <begin position="37"/>
        <end position="63"/>
    </location>
</feature>